<evidence type="ECO:0000313" key="10">
    <source>
        <dbReference type="Proteomes" id="UP001487305"/>
    </source>
</evidence>
<evidence type="ECO:0000256" key="2">
    <source>
        <dbReference type="ARBA" id="ARBA00022475"/>
    </source>
</evidence>
<dbReference type="InterPro" id="IPR020846">
    <property type="entry name" value="MFS_dom"/>
</dbReference>
<feature type="transmembrane region" description="Helical" evidence="7">
    <location>
        <begin position="193"/>
        <end position="212"/>
    </location>
</feature>
<dbReference type="InterPro" id="IPR050189">
    <property type="entry name" value="MFS_Efflux_Transporters"/>
</dbReference>
<organism evidence="9 10">
    <name type="scientific">Raoultibacter massiliensis</name>
    <dbReference type="NCBI Taxonomy" id="1852371"/>
    <lineage>
        <taxon>Bacteria</taxon>
        <taxon>Bacillati</taxon>
        <taxon>Actinomycetota</taxon>
        <taxon>Coriobacteriia</taxon>
        <taxon>Eggerthellales</taxon>
        <taxon>Eggerthellaceae</taxon>
        <taxon>Raoultibacter</taxon>
    </lineage>
</organism>
<feature type="region of interest" description="Disordered" evidence="6">
    <location>
        <begin position="1"/>
        <end position="21"/>
    </location>
</feature>
<dbReference type="Proteomes" id="UP001487305">
    <property type="component" value="Unassembled WGS sequence"/>
</dbReference>
<feature type="transmembrane region" description="Helical" evidence="7">
    <location>
        <begin position="70"/>
        <end position="90"/>
    </location>
</feature>
<evidence type="ECO:0000256" key="6">
    <source>
        <dbReference type="SAM" id="MobiDB-lite"/>
    </source>
</evidence>
<evidence type="ECO:0000256" key="1">
    <source>
        <dbReference type="ARBA" id="ARBA00004651"/>
    </source>
</evidence>
<feature type="compositionally biased region" description="Low complexity" evidence="6">
    <location>
        <begin position="9"/>
        <end position="21"/>
    </location>
</feature>
<feature type="transmembrane region" description="Helical" evidence="7">
    <location>
        <begin position="126"/>
        <end position="150"/>
    </location>
</feature>
<dbReference type="PANTHER" id="PTHR43124">
    <property type="entry name" value="PURINE EFFLUX PUMP PBUE"/>
    <property type="match status" value="1"/>
</dbReference>
<dbReference type="Pfam" id="PF07690">
    <property type="entry name" value="MFS_1"/>
    <property type="match status" value="1"/>
</dbReference>
<feature type="transmembrane region" description="Helical" evidence="7">
    <location>
        <begin position="102"/>
        <end position="120"/>
    </location>
</feature>
<sequence>METKDIKTSSESSGASEAVAKPAKKSPPKWLLVAACLSFAPLTNTAGLIMPVLGTMQQSFAASGAVYPDWLVQCIQTSLMLSAFIMGLLFGPASKRFSLKTLGVAGIAITMVCNVVPGIFPQGGLWLFVIMRFLSGFGVGLVYGCNTSCIVANFPPAQRAGLIAASVAVMQASSIVYSFAAGYLGAIDWRLNFIAMSIFVIPMILVIVGMPSKSELEVKESGKKQKVKLSGQCWFVIVMALLYMLIAGSFNLGVSQQLIALGIGGPVEAGQALAVSAVAGLLISLVWAKLRSLFGRWSLLAVVILGVIGYVVASMTTSLVVVYVAAALIGAQCGAGMAEVNTSISETAGAAATPTAIGIYNGLSRLFGFFLSMILALIQVVFGFVGPNAFMMASLPIWAVLVVFGIIYAVKVYKKPEMVD</sequence>
<dbReference type="EMBL" id="JBBNOP010000013">
    <property type="protein sequence ID" value="MEQ3363878.1"/>
    <property type="molecule type" value="Genomic_DNA"/>
</dbReference>
<feature type="transmembrane region" description="Helical" evidence="7">
    <location>
        <begin position="319"/>
        <end position="338"/>
    </location>
</feature>
<dbReference type="PANTHER" id="PTHR43124:SF3">
    <property type="entry name" value="CHLORAMPHENICOL EFFLUX PUMP RV0191"/>
    <property type="match status" value="1"/>
</dbReference>
<feature type="transmembrane region" description="Helical" evidence="7">
    <location>
        <begin position="391"/>
        <end position="410"/>
    </location>
</feature>
<comment type="subcellular location">
    <subcellularLocation>
        <location evidence="1">Cell membrane</location>
        <topology evidence="1">Multi-pass membrane protein</topology>
    </subcellularLocation>
</comment>
<dbReference type="InterPro" id="IPR036259">
    <property type="entry name" value="MFS_trans_sf"/>
</dbReference>
<keyword evidence="10" id="KW-1185">Reference proteome</keyword>
<feature type="transmembrane region" description="Helical" evidence="7">
    <location>
        <begin position="233"/>
        <end position="252"/>
    </location>
</feature>
<comment type="caution">
    <text evidence="9">The sequence shown here is derived from an EMBL/GenBank/DDBJ whole genome shotgun (WGS) entry which is preliminary data.</text>
</comment>
<evidence type="ECO:0000256" key="3">
    <source>
        <dbReference type="ARBA" id="ARBA00022692"/>
    </source>
</evidence>
<evidence type="ECO:0000256" key="7">
    <source>
        <dbReference type="SAM" id="Phobius"/>
    </source>
</evidence>
<evidence type="ECO:0000256" key="5">
    <source>
        <dbReference type="ARBA" id="ARBA00023136"/>
    </source>
</evidence>
<gene>
    <name evidence="9" type="ORF">AAA083_12910</name>
</gene>
<dbReference type="InterPro" id="IPR011701">
    <property type="entry name" value="MFS"/>
</dbReference>
<reference evidence="9 10" key="1">
    <citation type="submission" date="2024-04" db="EMBL/GenBank/DDBJ databases">
        <title>Human intestinal bacterial collection.</title>
        <authorList>
            <person name="Pauvert C."/>
            <person name="Hitch T.C.A."/>
            <person name="Clavel T."/>
        </authorList>
    </citation>
    <scope>NUCLEOTIDE SEQUENCE [LARGE SCALE GENOMIC DNA]</scope>
    <source>
        <strain evidence="9 10">CLA-KB-H42</strain>
    </source>
</reference>
<dbReference type="PROSITE" id="PS50850">
    <property type="entry name" value="MFS"/>
    <property type="match status" value="1"/>
</dbReference>
<accession>A0ABV1JFL8</accession>
<protein>
    <submittedName>
        <fullName evidence="9">MFS transporter</fullName>
    </submittedName>
</protein>
<dbReference type="Gene3D" id="1.20.1250.20">
    <property type="entry name" value="MFS general substrate transporter like domains"/>
    <property type="match status" value="1"/>
</dbReference>
<evidence type="ECO:0000259" key="8">
    <source>
        <dbReference type="PROSITE" id="PS50850"/>
    </source>
</evidence>
<feature type="transmembrane region" description="Helical" evidence="7">
    <location>
        <begin position="272"/>
        <end position="290"/>
    </location>
</feature>
<evidence type="ECO:0000313" key="9">
    <source>
        <dbReference type="EMBL" id="MEQ3363878.1"/>
    </source>
</evidence>
<feature type="transmembrane region" description="Helical" evidence="7">
    <location>
        <begin position="162"/>
        <end position="187"/>
    </location>
</feature>
<keyword evidence="4 7" id="KW-1133">Transmembrane helix</keyword>
<feature type="transmembrane region" description="Helical" evidence="7">
    <location>
        <begin position="366"/>
        <end position="385"/>
    </location>
</feature>
<dbReference type="SUPFAM" id="SSF103473">
    <property type="entry name" value="MFS general substrate transporter"/>
    <property type="match status" value="1"/>
</dbReference>
<feature type="transmembrane region" description="Helical" evidence="7">
    <location>
        <begin position="297"/>
        <end position="313"/>
    </location>
</feature>
<evidence type="ECO:0000256" key="4">
    <source>
        <dbReference type="ARBA" id="ARBA00022989"/>
    </source>
</evidence>
<keyword evidence="5 7" id="KW-0472">Membrane</keyword>
<feature type="transmembrane region" description="Helical" evidence="7">
    <location>
        <begin position="30"/>
        <end position="50"/>
    </location>
</feature>
<name>A0ABV1JFL8_9ACTN</name>
<dbReference type="RefSeq" id="WP_180963659.1">
    <property type="nucleotide sequence ID" value="NZ_JBBNOP010000013.1"/>
</dbReference>
<feature type="domain" description="Major facilitator superfamily (MFS) profile" evidence="8">
    <location>
        <begin position="31"/>
        <end position="417"/>
    </location>
</feature>
<keyword evidence="2" id="KW-1003">Cell membrane</keyword>
<keyword evidence="3 7" id="KW-0812">Transmembrane</keyword>
<proteinExistence type="predicted"/>